<dbReference type="CDD" id="cd09988">
    <property type="entry name" value="Formimidoylglutamase"/>
    <property type="match status" value="1"/>
</dbReference>
<dbReference type="AlphaFoldDB" id="A0A6B2QWA0"/>
<dbReference type="InterPro" id="IPR006035">
    <property type="entry name" value="Ureohydrolase"/>
</dbReference>
<dbReference type="NCBIfam" id="TIGR01227">
    <property type="entry name" value="hutG"/>
    <property type="match status" value="1"/>
</dbReference>
<dbReference type="GO" id="GO:0050415">
    <property type="term" value="F:formimidoylglutamase activity"/>
    <property type="evidence" value="ECO:0007669"/>
    <property type="project" value="UniProtKB-UniRule"/>
</dbReference>
<dbReference type="GO" id="GO:0033389">
    <property type="term" value="P:putrescine biosynthetic process from arginine, via agmatine"/>
    <property type="evidence" value="ECO:0007669"/>
    <property type="project" value="TreeGrafter"/>
</dbReference>
<dbReference type="PANTHER" id="PTHR11358">
    <property type="entry name" value="ARGINASE/AGMATINASE"/>
    <property type="match status" value="1"/>
</dbReference>
<dbReference type="EC" id="3.5.3.8" evidence="5 6"/>
<dbReference type="RefSeq" id="WP_163651208.1">
    <property type="nucleotide sequence ID" value="NZ_JAAGRN010000001.1"/>
</dbReference>
<reference evidence="10" key="1">
    <citation type="submission" date="2020-02" db="EMBL/GenBank/DDBJ databases">
        <authorList>
            <person name="Chen W.-M."/>
        </authorList>
    </citation>
    <scope>NUCLEOTIDE SEQUENCE</scope>
    <source>
        <strain evidence="10">NBD-18</strain>
    </source>
</reference>
<evidence type="ECO:0000256" key="3">
    <source>
        <dbReference type="ARBA" id="ARBA00022808"/>
    </source>
</evidence>
<comment type="catalytic activity">
    <reaction evidence="5">
        <text>N-formimidoyl-L-glutamate + H2O = formamide + L-glutamate</text>
        <dbReference type="Rhea" id="RHEA:22492"/>
        <dbReference type="ChEBI" id="CHEBI:15377"/>
        <dbReference type="ChEBI" id="CHEBI:16397"/>
        <dbReference type="ChEBI" id="CHEBI:29985"/>
        <dbReference type="ChEBI" id="CHEBI:58928"/>
        <dbReference type="EC" id="3.5.3.8"/>
    </reaction>
</comment>
<dbReference type="GO" id="GO:0008783">
    <property type="term" value="F:agmatinase activity"/>
    <property type="evidence" value="ECO:0007669"/>
    <property type="project" value="TreeGrafter"/>
</dbReference>
<dbReference type="Gene3D" id="3.40.800.10">
    <property type="entry name" value="Ureohydrolase domain"/>
    <property type="match status" value="1"/>
</dbReference>
<feature type="binding site" evidence="5">
    <location>
        <position position="160"/>
    </location>
    <ligand>
        <name>Mn(2+)</name>
        <dbReference type="ChEBI" id="CHEBI:29035"/>
        <label>2</label>
    </ligand>
</feature>
<feature type="binding site" evidence="5 7">
    <location>
        <position position="160"/>
    </location>
    <ligand>
        <name>Mn(2+)</name>
        <dbReference type="ChEBI" id="CHEBI:29035"/>
        <label>1</label>
    </ligand>
</feature>
<dbReference type="PRINTS" id="PR00116">
    <property type="entry name" value="ARGINASE"/>
</dbReference>
<keyword evidence="1 5" id="KW-0479">Metal-binding</keyword>
<accession>A0A6B2QWA0</accession>
<dbReference type="InterPro" id="IPR023696">
    <property type="entry name" value="Ureohydrolase_dom_sf"/>
</dbReference>
<evidence type="ECO:0000256" key="5">
    <source>
        <dbReference type="HAMAP-Rule" id="MF_00737"/>
    </source>
</evidence>
<dbReference type="PANTHER" id="PTHR11358:SF35">
    <property type="entry name" value="FORMIMIDOYLGLUTAMASE"/>
    <property type="match status" value="1"/>
</dbReference>
<keyword evidence="4 5" id="KW-0464">Manganese</keyword>
<dbReference type="SUPFAM" id="SSF52768">
    <property type="entry name" value="Arginase/deacetylase"/>
    <property type="match status" value="1"/>
</dbReference>
<feature type="binding site" evidence="5 7">
    <location>
        <position position="125"/>
    </location>
    <ligand>
        <name>Mn(2+)</name>
        <dbReference type="ChEBI" id="CHEBI:29035"/>
        <label>1</label>
    </ligand>
</feature>
<protein>
    <recommendedName>
        <fullName evidence="5 6">Formimidoylglutamase</fullName>
        <ecNumber evidence="5 6">3.5.3.8</ecNumber>
    </recommendedName>
    <alternativeName>
        <fullName evidence="5">Formiminoglutamase</fullName>
    </alternativeName>
    <alternativeName>
        <fullName evidence="5">Formiminoglutamate hydrolase</fullName>
    </alternativeName>
</protein>
<comment type="caution">
    <text evidence="10">The sequence shown here is derived from an EMBL/GenBank/DDBJ whole genome shotgun (WGS) entry which is preliminary data.</text>
</comment>
<dbReference type="PIRSF" id="PIRSF036979">
    <property type="entry name" value="Arginase"/>
    <property type="match status" value="1"/>
</dbReference>
<sequence>MHIPADLSQWKGRDDSAEPGDVRRLYQVVQAPDHHSVLPDSSAILGFACDAGVARNQGRIGARLGPQAVRRILAGLPAHHHSVLYDFGDVSCQEDDLEQAQALLGEHVAMMLSSQLVPVVIGGGHEIAWGSFQGLQKWLITQEHSSGRLNHRKLLILNLDAHFDLRGSRPGSSGTPFDQIAIECQKNNRNFKYACWGVSRIANTPALFERAHALGADFIEDKNLQERHLDSVLFRLQRLLDDADDVYLTIDIDVLPASVAPGVSAPASLGVPLTVIESIAMAVKNSGKMRLADLAEFNPQFDIDGHTARAVARLVWNLMGPKSI</sequence>
<evidence type="ECO:0000313" key="10">
    <source>
        <dbReference type="EMBL" id="NDY81918.1"/>
    </source>
</evidence>
<dbReference type="InterPro" id="IPR005923">
    <property type="entry name" value="HutG"/>
</dbReference>
<name>A0A6B2QWA0_9BURK</name>
<dbReference type="UniPathway" id="UPA00379">
    <property type="reaction ID" value="UER00552"/>
</dbReference>
<comment type="cofactor">
    <cofactor evidence="5 7">
        <name>Mn(2+)</name>
        <dbReference type="ChEBI" id="CHEBI:29035"/>
    </cofactor>
    <text evidence="5 7">Binds 2 manganese ions per subunit.</text>
</comment>
<proteinExistence type="inferred from homology"/>
<comment type="function">
    <text evidence="5">Catalyzes the conversion of N-formimidoyl-L-glutamate to L-glutamate and formamide.</text>
</comment>
<feature type="binding site" evidence="5">
    <location>
        <position position="253"/>
    </location>
    <ligand>
        <name>Mn(2+)</name>
        <dbReference type="ChEBI" id="CHEBI:29035"/>
        <label>2</label>
    </ligand>
</feature>
<dbReference type="GO" id="GO:0019557">
    <property type="term" value="P:L-histidine catabolic process to glutamate and formate"/>
    <property type="evidence" value="ECO:0007669"/>
    <property type="project" value="UniProtKB-UniPathway"/>
</dbReference>
<evidence type="ECO:0000256" key="1">
    <source>
        <dbReference type="ARBA" id="ARBA00022723"/>
    </source>
</evidence>
<dbReference type="Pfam" id="PF00491">
    <property type="entry name" value="Arginase"/>
    <property type="match status" value="1"/>
</dbReference>
<dbReference type="GO" id="GO:0030145">
    <property type="term" value="F:manganese ion binding"/>
    <property type="evidence" value="ECO:0007669"/>
    <property type="project" value="UniProtKB-UniRule"/>
</dbReference>
<feature type="binding site" evidence="5 7">
    <location>
        <position position="251"/>
    </location>
    <ligand>
        <name>Mn(2+)</name>
        <dbReference type="ChEBI" id="CHEBI:29035"/>
        <label>1</label>
    </ligand>
</feature>
<dbReference type="EMBL" id="JAAGRN010000001">
    <property type="protein sequence ID" value="NDY81918.1"/>
    <property type="molecule type" value="Genomic_DNA"/>
</dbReference>
<feature type="binding site" evidence="7">
    <location>
        <position position="253"/>
    </location>
    <ligand>
        <name>Mn(2+)</name>
        <dbReference type="ChEBI" id="CHEBI:29035"/>
        <label>1</label>
    </ligand>
</feature>
<comment type="similarity">
    <text evidence="5 8 9">Belongs to the arginase family.</text>
</comment>
<keyword evidence="3 5" id="KW-0369">Histidine metabolism</keyword>
<dbReference type="HAMAP" id="MF_00737">
    <property type="entry name" value="Formimidoylglutam"/>
    <property type="match status" value="1"/>
</dbReference>
<dbReference type="PROSITE" id="PS51409">
    <property type="entry name" value="ARGINASE_2"/>
    <property type="match status" value="1"/>
</dbReference>
<evidence type="ECO:0000256" key="7">
    <source>
        <dbReference type="PIRSR" id="PIRSR036979-1"/>
    </source>
</evidence>
<comment type="pathway">
    <text evidence="5">Amino-acid degradation; L-histidine degradation into L-glutamate; L-glutamate from N-formimidoyl-L-glutamate (hydrolase route): step 1/1.</text>
</comment>
<feature type="binding site" evidence="5 7">
    <location>
        <position position="164"/>
    </location>
    <ligand>
        <name>Mn(2+)</name>
        <dbReference type="ChEBI" id="CHEBI:29035"/>
        <label>1</label>
    </ligand>
</feature>
<organism evidence="10">
    <name type="scientific">Sheuella amnicola</name>
    <dbReference type="NCBI Taxonomy" id="2707330"/>
    <lineage>
        <taxon>Bacteria</taxon>
        <taxon>Pseudomonadati</taxon>
        <taxon>Pseudomonadota</taxon>
        <taxon>Betaproteobacteria</taxon>
        <taxon>Burkholderiales</taxon>
        <taxon>Alcaligenaceae</taxon>
        <taxon>Sheuella</taxon>
    </lineage>
</organism>
<keyword evidence="2 5" id="KW-0378">Hydrolase</keyword>
<dbReference type="PROSITE" id="PS01053">
    <property type="entry name" value="ARGINASE_1"/>
    <property type="match status" value="1"/>
</dbReference>
<evidence type="ECO:0000256" key="2">
    <source>
        <dbReference type="ARBA" id="ARBA00022801"/>
    </source>
</evidence>
<dbReference type="InterPro" id="IPR020855">
    <property type="entry name" value="Ureohydrolase_Mn_BS"/>
</dbReference>
<evidence type="ECO:0000256" key="9">
    <source>
        <dbReference type="RuleBase" id="RU003684"/>
    </source>
</evidence>
<dbReference type="GO" id="GO:0019556">
    <property type="term" value="P:L-histidine catabolic process to glutamate and formamide"/>
    <property type="evidence" value="ECO:0007669"/>
    <property type="project" value="UniProtKB-UniRule"/>
</dbReference>
<feature type="binding site" evidence="5">
    <location>
        <position position="251"/>
    </location>
    <ligand>
        <name>Mn(2+)</name>
        <dbReference type="ChEBI" id="CHEBI:29035"/>
        <label>2</label>
    </ligand>
</feature>
<feature type="binding site" evidence="7">
    <location>
        <position position="162"/>
    </location>
    <ligand>
        <name>Mn(2+)</name>
        <dbReference type="ChEBI" id="CHEBI:29035"/>
        <label>1</label>
    </ligand>
</feature>
<gene>
    <name evidence="5 10" type="primary">hutG</name>
    <name evidence="10" type="ORF">G3I67_01620</name>
</gene>
<evidence type="ECO:0000256" key="4">
    <source>
        <dbReference type="ARBA" id="ARBA00023211"/>
    </source>
</evidence>
<feature type="binding site" evidence="5">
    <location>
        <position position="162"/>
    </location>
    <ligand>
        <name>Mn(2+)</name>
        <dbReference type="ChEBI" id="CHEBI:29035"/>
        <label>2</label>
    </ligand>
</feature>
<evidence type="ECO:0000256" key="8">
    <source>
        <dbReference type="PROSITE-ProRule" id="PRU00742"/>
    </source>
</evidence>
<evidence type="ECO:0000256" key="6">
    <source>
        <dbReference type="NCBIfam" id="TIGR01227"/>
    </source>
</evidence>